<keyword evidence="3" id="KW-0560">Oxidoreductase</keyword>
<dbReference type="PANTHER" id="PTHR32332">
    <property type="entry name" value="2-NITROPROPANE DIOXYGENASE"/>
    <property type="match status" value="1"/>
</dbReference>
<keyword evidence="4" id="KW-1133">Transmembrane helix</keyword>
<dbReference type="SUPFAM" id="SSF51412">
    <property type="entry name" value="Inosine monophosphate dehydrogenase (IMPDH)"/>
    <property type="match status" value="1"/>
</dbReference>
<dbReference type="InterPro" id="IPR004136">
    <property type="entry name" value="NMO"/>
</dbReference>
<comment type="caution">
    <text evidence="5">The sequence shown here is derived from an EMBL/GenBank/DDBJ whole genome shotgun (WGS) entry which is preliminary data.</text>
</comment>
<keyword evidence="4" id="KW-0812">Transmembrane</keyword>
<name>A0ABR3JDR7_9AGAR</name>
<keyword evidence="1" id="KW-0285">Flavoprotein</keyword>
<evidence type="ECO:0000256" key="2">
    <source>
        <dbReference type="ARBA" id="ARBA00022643"/>
    </source>
</evidence>
<gene>
    <name evidence="5" type="ORF">HGRIS_004648</name>
</gene>
<dbReference type="Proteomes" id="UP001556367">
    <property type="component" value="Unassembled WGS sequence"/>
</dbReference>
<dbReference type="PANTHER" id="PTHR32332:SF31">
    <property type="entry name" value="2-NITROPROPANE DIOXYGENASE FAMILY, PUTATIVE (AFU_ORTHOLOGUE AFUA_2G09850)-RELATED"/>
    <property type="match status" value="1"/>
</dbReference>
<evidence type="ECO:0000313" key="5">
    <source>
        <dbReference type="EMBL" id="KAL0953411.1"/>
    </source>
</evidence>
<organism evidence="5 6">
    <name type="scientific">Hohenbuehelia grisea</name>
    <dbReference type="NCBI Taxonomy" id="104357"/>
    <lineage>
        <taxon>Eukaryota</taxon>
        <taxon>Fungi</taxon>
        <taxon>Dikarya</taxon>
        <taxon>Basidiomycota</taxon>
        <taxon>Agaricomycotina</taxon>
        <taxon>Agaricomycetes</taxon>
        <taxon>Agaricomycetidae</taxon>
        <taxon>Agaricales</taxon>
        <taxon>Pleurotineae</taxon>
        <taxon>Pleurotaceae</taxon>
        <taxon>Hohenbuehelia</taxon>
    </lineage>
</organism>
<keyword evidence="4" id="KW-0472">Membrane</keyword>
<sequence>MSTKRISTTFTRLLDVRTPIVSAPMAGASGGALAAGVVLGGGFGFIAAGYDSASKFSSELELARSILGKHIPDRLPLGVGFLCWQLEKPNSPAVDLLTIALERRVQAIWFSFGTEIGRWAQYVRDYDRKLDDGHKTIIFAQIASVEEALVAVRDWKVDVLVAQGNESGGHGVAASPPLLTLLPAVLSLIRQNEIPVLGAGGLSSGAHAASLLALGASGVVYGTRFLLTPESLYSDAQKEALLGAGVASTVRTMAFDVARGTLGWPSGVDGRGLRNETVEDYDNGRDHSELRQNFDEAMRQGDQSRMLVWAGTGVGLMNEILPAKDVLEELHRACVEHLQLAYSCIASDED</sequence>
<accession>A0ABR3JDR7</accession>
<dbReference type="Pfam" id="PF03060">
    <property type="entry name" value="NMO"/>
    <property type="match status" value="1"/>
</dbReference>
<keyword evidence="6" id="KW-1185">Reference proteome</keyword>
<dbReference type="EMBL" id="JASNQZ010000008">
    <property type="protein sequence ID" value="KAL0953411.1"/>
    <property type="molecule type" value="Genomic_DNA"/>
</dbReference>
<evidence type="ECO:0000256" key="3">
    <source>
        <dbReference type="ARBA" id="ARBA00023002"/>
    </source>
</evidence>
<reference evidence="6" key="1">
    <citation type="submission" date="2024-06" db="EMBL/GenBank/DDBJ databases">
        <title>Multi-omics analyses provide insights into the biosynthesis of the anticancer antibiotic pleurotin in Hohenbuehelia grisea.</title>
        <authorList>
            <person name="Weaver J.A."/>
            <person name="Alberti F."/>
        </authorList>
    </citation>
    <scope>NUCLEOTIDE SEQUENCE [LARGE SCALE GENOMIC DNA]</scope>
    <source>
        <strain evidence="6">T-177</strain>
    </source>
</reference>
<proteinExistence type="predicted"/>
<evidence type="ECO:0000256" key="1">
    <source>
        <dbReference type="ARBA" id="ARBA00022630"/>
    </source>
</evidence>
<keyword evidence="2" id="KW-0288">FMN</keyword>
<evidence type="ECO:0008006" key="7">
    <source>
        <dbReference type="Google" id="ProtNLM"/>
    </source>
</evidence>
<protein>
    <recommendedName>
        <fullName evidence="7">Nitronate monooxygenase domain-containing protein</fullName>
    </recommendedName>
</protein>
<evidence type="ECO:0000256" key="4">
    <source>
        <dbReference type="SAM" id="Phobius"/>
    </source>
</evidence>
<feature type="transmembrane region" description="Helical" evidence="4">
    <location>
        <begin position="21"/>
        <end position="50"/>
    </location>
</feature>
<dbReference type="InterPro" id="IPR013785">
    <property type="entry name" value="Aldolase_TIM"/>
</dbReference>
<dbReference type="Gene3D" id="3.20.20.70">
    <property type="entry name" value="Aldolase class I"/>
    <property type="match status" value="1"/>
</dbReference>
<evidence type="ECO:0000313" key="6">
    <source>
        <dbReference type="Proteomes" id="UP001556367"/>
    </source>
</evidence>
<dbReference type="CDD" id="cd04730">
    <property type="entry name" value="NPD_like"/>
    <property type="match status" value="1"/>
</dbReference>